<gene>
    <name evidence="4" type="ORF">COS59_01315</name>
</gene>
<dbReference type="SUPFAM" id="SSF53955">
    <property type="entry name" value="Lysozyme-like"/>
    <property type="match status" value="1"/>
</dbReference>
<dbReference type="Gene3D" id="1.10.8.350">
    <property type="entry name" value="Bacterial muramidase"/>
    <property type="match status" value="1"/>
</dbReference>
<feature type="coiled-coil region" evidence="1">
    <location>
        <begin position="55"/>
        <end position="138"/>
    </location>
</feature>
<dbReference type="Gene3D" id="6.10.250.3150">
    <property type="match status" value="1"/>
</dbReference>
<dbReference type="InterPro" id="IPR043426">
    <property type="entry name" value="MltB-like"/>
</dbReference>
<organism evidence="4 5">
    <name type="scientific">Candidatus Wolfebacteria bacterium CG03_land_8_20_14_0_80_36_15</name>
    <dbReference type="NCBI Taxonomy" id="1975067"/>
    <lineage>
        <taxon>Bacteria</taxon>
        <taxon>Candidatus Wolfeibacteriota</taxon>
    </lineage>
</organism>
<evidence type="ECO:0000259" key="3">
    <source>
        <dbReference type="Pfam" id="PF13406"/>
    </source>
</evidence>
<feature type="domain" description="Transglycosylase SLT" evidence="3">
    <location>
        <begin position="256"/>
        <end position="419"/>
    </location>
</feature>
<feature type="transmembrane region" description="Helical" evidence="2">
    <location>
        <begin position="24"/>
        <end position="46"/>
    </location>
</feature>
<dbReference type="GO" id="GO:0009253">
    <property type="term" value="P:peptidoglycan catabolic process"/>
    <property type="evidence" value="ECO:0007669"/>
    <property type="project" value="TreeGrafter"/>
</dbReference>
<reference evidence="5" key="1">
    <citation type="submission" date="2017-09" db="EMBL/GenBank/DDBJ databases">
        <title>Depth-based differentiation of microbial function through sediment-hosted aquifers and enrichment of novel symbionts in the deep terrestrial subsurface.</title>
        <authorList>
            <person name="Probst A.J."/>
            <person name="Ladd B."/>
            <person name="Jarett J.K."/>
            <person name="Geller-Mcgrath D.E."/>
            <person name="Sieber C.M.K."/>
            <person name="Emerson J.B."/>
            <person name="Anantharaman K."/>
            <person name="Thomas B.C."/>
            <person name="Malmstrom R."/>
            <person name="Stieglmeier M."/>
            <person name="Klingl A."/>
            <person name="Woyke T."/>
            <person name="Ryan C.M."/>
            <person name="Banfield J.F."/>
        </authorList>
    </citation>
    <scope>NUCLEOTIDE SEQUENCE [LARGE SCALE GENOMIC DNA]</scope>
</reference>
<keyword evidence="1" id="KW-0175">Coiled coil</keyword>
<comment type="caution">
    <text evidence="4">The sequence shown here is derived from an EMBL/GenBank/DDBJ whole genome shotgun (WGS) entry which is preliminary data.</text>
</comment>
<dbReference type="AlphaFoldDB" id="A0A2M7B7S3"/>
<sequence length="464" mass="51586">SIRTVKAKIFLSGPRVIHIPLKKILNGGLILFAVFSLISGFAQAPINKSSLAQSSQNIEQERQYWEAQLQELEKQIDQHEKTIEAYKKQGSTLTNEIKRLEEKIKQLTLQIKAVNFSLKKLSQEIAETTVQISSTENELAFNKEALTKTLRLLYETGDEGLIDIILKNPKFSDFYAEVNNLLVVKDNLKETVQKIIELHQKLVDQKEQLALEKTDVEELKAWQESQKTNIKKTQDEKSNLLSVTKGQEVKYQQILKETEKTAAEIRSRIFKLLGGGEMTFEEAYKIAKMAEGATGVRAAFLLAILQGESALGKNVGRCTYNQIMRGGTMAMNPTRDIPIFLQLMQELGINPSSVTVSCPNADGTYGGAMGPAQFIPSTWNAYKNSISTVTGNKPANPWNNADAFVAAALYLKDLGAGQQTVAAERKAAAKYYSGSRWANHLWDYGQAAVNRAQGFAEDIKTITS</sequence>
<name>A0A2M7B7S3_9BACT</name>
<dbReference type="EMBL" id="PEVH01000043">
    <property type="protein sequence ID" value="PIU99140.1"/>
    <property type="molecule type" value="Genomic_DNA"/>
</dbReference>
<protein>
    <recommendedName>
        <fullName evidence="3">Transglycosylase SLT domain-containing protein</fullName>
    </recommendedName>
</protein>
<dbReference type="InterPro" id="IPR031304">
    <property type="entry name" value="SLT_2"/>
</dbReference>
<keyword evidence="2" id="KW-0472">Membrane</keyword>
<evidence type="ECO:0000256" key="2">
    <source>
        <dbReference type="SAM" id="Phobius"/>
    </source>
</evidence>
<dbReference type="Proteomes" id="UP000230131">
    <property type="component" value="Unassembled WGS sequence"/>
</dbReference>
<keyword evidence="2" id="KW-1133">Transmembrane helix</keyword>
<proteinExistence type="predicted"/>
<dbReference type="SUPFAM" id="SSF57997">
    <property type="entry name" value="Tropomyosin"/>
    <property type="match status" value="1"/>
</dbReference>
<dbReference type="PANTHER" id="PTHR30163">
    <property type="entry name" value="MEMBRANE-BOUND LYTIC MUREIN TRANSGLYCOSYLASE B"/>
    <property type="match status" value="1"/>
</dbReference>
<evidence type="ECO:0000313" key="4">
    <source>
        <dbReference type="EMBL" id="PIU99140.1"/>
    </source>
</evidence>
<feature type="coiled-coil region" evidence="1">
    <location>
        <begin position="185"/>
        <end position="219"/>
    </location>
</feature>
<accession>A0A2M7B7S3</accession>
<feature type="non-terminal residue" evidence="4">
    <location>
        <position position="1"/>
    </location>
</feature>
<dbReference type="PANTHER" id="PTHR30163:SF8">
    <property type="entry name" value="LYTIC MUREIN TRANSGLYCOSYLASE"/>
    <property type="match status" value="1"/>
</dbReference>
<evidence type="ECO:0000256" key="1">
    <source>
        <dbReference type="SAM" id="Coils"/>
    </source>
</evidence>
<dbReference type="GO" id="GO:0008933">
    <property type="term" value="F:peptidoglycan lytic transglycosylase activity"/>
    <property type="evidence" value="ECO:0007669"/>
    <property type="project" value="TreeGrafter"/>
</dbReference>
<evidence type="ECO:0000313" key="5">
    <source>
        <dbReference type="Proteomes" id="UP000230131"/>
    </source>
</evidence>
<dbReference type="InterPro" id="IPR023346">
    <property type="entry name" value="Lysozyme-like_dom_sf"/>
</dbReference>
<dbReference type="Pfam" id="PF13406">
    <property type="entry name" value="SLT_2"/>
    <property type="match status" value="1"/>
</dbReference>
<keyword evidence="2" id="KW-0812">Transmembrane</keyword>